<dbReference type="AlphaFoldDB" id="A0A166SH16"/>
<accession>A0A166SH16</accession>
<proteinExistence type="predicted"/>
<reference evidence="1 2" key="1">
    <citation type="journal article" date="2016" name="Mol. Biol. Evol.">
        <title>Comparative Genomics of Early-Diverging Mushroom-Forming Fungi Provides Insights into the Origins of Lignocellulose Decay Capabilities.</title>
        <authorList>
            <person name="Nagy L.G."/>
            <person name="Riley R."/>
            <person name="Tritt A."/>
            <person name="Adam C."/>
            <person name="Daum C."/>
            <person name="Floudas D."/>
            <person name="Sun H."/>
            <person name="Yadav J.S."/>
            <person name="Pangilinan J."/>
            <person name="Larsson K.H."/>
            <person name="Matsuura K."/>
            <person name="Barry K."/>
            <person name="Labutti K."/>
            <person name="Kuo R."/>
            <person name="Ohm R.A."/>
            <person name="Bhattacharya S.S."/>
            <person name="Shirouzu T."/>
            <person name="Yoshinaga Y."/>
            <person name="Martin F.M."/>
            <person name="Grigoriev I.V."/>
            <person name="Hibbett D.S."/>
        </authorList>
    </citation>
    <scope>NUCLEOTIDE SEQUENCE [LARGE SCALE GENOMIC DNA]</scope>
    <source>
        <strain evidence="1 2">CBS 109695</strain>
    </source>
</reference>
<gene>
    <name evidence="1" type="ORF">FIBSPDRAFT_884872</name>
</gene>
<dbReference type="EMBL" id="KV417498">
    <property type="protein sequence ID" value="KZP29441.1"/>
    <property type="molecule type" value="Genomic_DNA"/>
</dbReference>
<dbReference type="Proteomes" id="UP000076532">
    <property type="component" value="Unassembled WGS sequence"/>
</dbReference>
<evidence type="ECO:0000313" key="2">
    <source>
        <dbReference type="Proteomes" id="UP000076532"/>
    </source>
</evidence>
<keyword evidence="2" id="KW-1185">Reference proteome</keyword>
<organism evidence="1 2">
    <name type="scientific">Athelia psychrophila</name>
    <dbReference type="NCBI Taxonomy" id="1759441"/>
    <lineage>
        <taxon>Eukaryota</taxon>
        <taxon>Fungi</taxon>
        <taxon>Dikarya</taxon>
        <taxon>Basidiomycota</taxon>
        <taxon>Agaricomycotina</taxon>
        <taxon>Agaricomycetes</taxon>
        <taxon>Agaricomycetidae</taxon>
        <taxon>Atheliales</taxon>
        <taxon>Atheliaceae</taxon>
        <taxon>Athelia</taxon>
    </lineage>
</organism>
<sequence length="243" mass="26696">MTGNFPSQIKHPWLPLTASFGVVHPSHIYQQYRSAVVYGELQSALAAAEDSVRRELCVEGIEREIVGVHSAIEGRAVSVRDELVNESCQMKYRKLASMEIQSPESSSTDEEWMQLSVAFSRLIVKQHNREYHSRCPCVIRDIGQSSEKLGARPVNAADCLVHVLTGNSIEPACAFSLREPIEANIINVPCAPQQHLQHPSSAVTMAAALPPPRLEASLDTAINEHFGWCESFAEPPEAPGAKC</sequence>
<protein>
    <submittedName>
        <fullName evidence="1">Uncharacterized protein</fullName>
    </submittedName>
</protein>
<evidence type="ECO:0000313" key="1">
    <source>
        <dbReference type="EMBL" id="KZP29441.1"/>
    </source>
</evidence>
<name>A0A166SH16_9AGAM</name>